<name>A0ABQ4CYB9_9ACTN</name>
<feature type="region of interest" description="Disordered" evidence="1">
    <location>
        <begin position="35"/>
        <end position="56"/>
    </location>
</feature>
<dbReference type="Proteomes" id="UP000604117">
    <property type="component" value="Unassembled WGS sequence"/>
</dbReference>
<dbReference type="RefSeq" id="WP_203717158.1">
    <property type="nucleotide sequence ID" value="NZ_BONE01000057.1"/>
</dbReference>
<gene>
    <name evidence="2" type="ORF">Asi02nite_57960</name>
</gene>
<proteinExistence type="predicted"/>
<sequence length="119" mass="12727">MERADLISLLTGDNAADVACRKALELGADFRVSTDEGEPIPANELAPTYRRRDEGTRRQGITTLGFDVAVKTLESLGEEPVLLGRVAADEPPMSFVLFLTPDAGSVLACIGVGELPRRS</sequence>
<reference evidence="2 3" key="1">
    <citation type="submission" date="2021-01" db="EMBL/GenBank/DDBJ databases">
        <title>Whole genome shotgun sequence of Asanoa siamensis NBRC 107932.</title>
        <authorList>
            <person name="Komaki H."/>
            <person name="Tamura T."/>
        </authorList>
    </citation>
    <scope>NUCLEOTIDE SEQUENCE [LARGE SCALE GENOMIC DNA]</scope>
    <source>
        <strain evidence="2 3">NBRC 107932</strain>
    </source>
</reference>
<evidence type="ECO:0000256" key="1">
    <source>
        <dbReference type="SAM" id="MobiDB-lite"/>
    </source>
</evidence>
<organism evidence="2 3">
    <name type="scientific">Asanoa siamensis</name>
    <dbReference type="NCBI Taxonomy" id="926357"/>
    <lineage>
        <taxon>Bacteria</taxon>
        <taxon>Bacillati</taxon>
        <taxon>Actinomycetota</taxon>
        <taxon>Actinomycetes</taxon>
        <taxon>Micromonosporales</taxon>
        <taxon>Micromonosporaceae</taxon>
        <taxon>Asanoa</taxon>
    </lineage>
</organism>
<accession>A0ABQ4CYB9</accession>
<evidence type="ECO:0000313" key="3">
    <source>
        <dbReference type="Proteomes" id="UP000604117"/>
    </source>
</evidence>
<dbReference type="EMBL" id="BONE01000057">
    <property type="protein sequence ID" value="GIF76278.1"/>
    <property type="molecule type" value="Genomic_DNA"/>
</dbReference>
<protein>
    <submittedName>
        <fullName evidence="2">Uncharacterized protein</fullName>
    </submittedName>
</protein>
<comment type="caution">
    <text evidence="2">The sequence shown here is derived from an EMBL/GenBank/DDBJ whole genome shotgun (WGS) entry which is preliminary data.</text>
</comment>
<evidence type="ECO:0000313" key="2">
    <source>
        <dbReference type="EMBL" id="GIF76278.1"/>
    </source>
</evidence>
<keyword evidence="3" id="KW-1185">Reference proteome</keyword>